<dbReference type="EMBL" id="JAGIOO010000001">
    <property type="protein sequence ID" value="MBP2474802.1"/>
    <property type="molecule type" value="Genomic_DNA"/>
</dbReference>
<protein>
    <submittedName>
        <fullName evidence="2">Uncharacterized protein</fullName>
    </submittedName>
</protein>
<comment type="caution">
    <text evidence="2">The sequence shown here is derived from an EMBL/GenBank/DDBJ whole genome shotgun (WGS) entry which is preliminary data.</text>
</comment>
<keyword evidence="1" id="KW-0812">Transmembrane</keyword>
<evidence type="ECO:0000313" key="2">
    <source>
        <dbReference type="EMBL" id="MBP2474802.1"/>
    </source>
</evidence>
<name>A0ABS5ADY5_9PSEU</name>
<reference evidence="2 3" key="1">
    <citation type="submission" date="2021-03" db="EMBL/GenBank/DDBJ databases">
        <title>Sequencing the genomes of 1000 actinobacteria strains.</title>
        <authorList>
            <person name="Klenk H.-P."/>
        </authorList>
    </citation>
    <scope>NUCLEOTIDE SEQUENCE [LARGE SCALE GENOMIC DNA]</scope>
    <source>
        <strain evidence="2 3">DSM 44580</strain>
    </source>
</reference>
<keyword evidence="1" id="KW-0472">Membrane</keyword>
<accession>A0ABS5ADY5</accession>
<keyword evidence="1" id="KW-1133">Transmembrane helix</keyword>
<feature type="transmembrane region" description="Helical" evidence="1">
    <location>
        <begin position="37"/>
        <end position="62"/>
    </location>
</feature>
<feature type="transmembrane region" description="Helical" evidence="1">
    <location>
        <begin position="6"/>
        <end position="25"/>
    </location>
</feature>
<sequence length="84" mass="8679">MIIPILAIPYVGVAVGVGAVVWSRTRGTWAAGKLSSHVARCVVLTIVAGALWPEAVLLAAAYEVPAVREVIDRLVFGPSANGNA</sequence>
<keyword evidence="3" id="KW-1185">Reference proteome</keyword>
<gene>
    <name evidence="2" type="ORF">JOF53_003674</name>
</gene>
<proteinExistence type="predicted"/>
<dbReference type="Proteomes" id="UP001519363">
    <property type="component" value="Unassembled WGS sequence"/>
</dbReference>
<dbReference type="RefSeq" id="WP_143342662.1">
    <property type="nucleotide sequence ID" value="NZ_JAGIOO010000001.1"/>
</dbReference>
<organism evidence="2 3">
    <name type="scientific">Crossiella equi</name>
    <dbReference type="NCBI Taxonomy" id="130796"/>
    <lineage>
        <taxon>Bacteria</taxon>
        <taxon>Bacillati</taxon>
        <taxon>Actinomycetota</taxon>
        <taxon>Actinomycetes</taxon>
        <taxon>Pseudonocardiales</taxon>
        <taxon>Pseudonocardiaceae</taxon>
        <taxon>Crossiella</taxon>
    </lineage>
</organism>
<evidence type="ECO:0000313" key="3">
    <source>
        <dbReference type="Proteomes" id="UP001519363"/>
    </source>
</evidence>
<evidence type="ECO:0000256" key="1">
    <source>
        <dbReference type="SAM" id="Phobius"/>
    </source>
</evidence>